<dbReference type="RefSeq" id="WP_380020469.1">
    <property type="nucleotide sequence ID" value="NZ_JBHSHD010000007.1"/>
</dbReference>
<sequence>MSIRALACLLLLAVASAQAATPAKKKAEPAAPPQEIDVDALARAKDVGAQTPPADGAAAEAPPAQAEPAAAEPAPAELAVEAAAAEPVATEHASTENAAAESPAAKVPKTAAEPGKSQDALALTPPIDAQEKRLATSCESRSASLLDAAQKGDFATATKDFDAKMRGAMPAPKLKETWGQLAQFGALQARGQSHPAKGEGYFIVMTPLIFEKATLVAQIACGSDGRIAGFHVKPLAAALKQ</sequence>
<dbReference type="EMBL" id="JBHSHD010000007">
    <property type="protein sequence ID" value="MFC4820604.1"/>
    <property type="molecule type" value="Genomic_DNA"/>
</dbReference>
<feature type="chain" id="PRO_5046674297" evidence="2">
    <location>
        <begin position="20"/>
        <end position="241"/>
    </location>
</feature>
<evidence type="ECO:0000313" key="4">
    <source>
        <dbReference type="EMBL" id="MFC4820604.1"/>
    </source>
</evidence>
<dbReference type="InterPro" id="IPR024981">
    <property type="entry name" value="DUF3887"/>
</dbReference>
<keyword evidence="5" id="KW-1185">Reference proteome</keyword>
<dbReference type="Gene3D" id="3.10.450.590">
    <property type="match status" value="1"/>
</dbReference>
<dbReference type="Proteomes" id="UP001595886">
    <property type="component" value="Unassembled WGS sequence"/>
</dbReference>
<keyword evidence="2" id="KW-0732">Signal</keyword>
<comment type="caution">
    <text evidence="4">The sequence shown here is derived from an EMBL/GenBank/DDBJ whole genome shotgun (WGS) entry which is preliminary data.</text>
</comment>
<accession>A0ABV9QVF6</accession>
<feature type="signal peptide" evidence="2">
    <location>
        <begin position="1"/>
        <end position="19"/>
    </location>
</feature>
<feature type="region of interest" description="Disordered" evidence="1">
    <location>
        <begin position="20"/>
        <end position="124"/>
    </location>
</feature>
<evidence type="ECO:0000256" key="2">
    <source>
        <dbReference type="SAM" id="SignalP"/>
    </source>
</evidence>
<gene>
    <name evidence="4" type="ORF">ACFO6Q_09725</name>
</gene>
<feature type="compositionally biased region" description="Low complexity" evidence="1">
    <location>
        <begin position="49"/>
        <end position="92"/>
    </location>
</feature>
<proteinExistence type="predicted"/>
<feature type="domain" description="DUF3887" evidence="3">
    <location>
        <begin position="146"/>
        <end position="230"/>
    </location>
</feature>
<name>A0ABV9QVF6_9GAMM</name>
<evidence type="ECO:0000259" key="3">
    <source>
        <dbReference type="Pfam" id="PF13026"/>
    </source>
</evidence>
<protein>
    <submittedName>
        <fullName evidence="4">DUF3887 domain-containing protein</fullName>
    </submittedName>
</protein>
<evidence type="ECO:0000313" key="5">
    <source>
        <dbReference type="Proteomes" id="UP001595886"/>
    </source>
</evidence>
<reference evidence="5" key="1">
    <citation type="journal article" date="2019" name="Int. J. Syst. Evol. Microbiol.">
        <title>The Global Catalogue of Microorganisms (GCM) 10K type strain sequencing project: providing services to taxonomists for standard genome sequencing and annotation.</title>
        <authorList>
            <consortium name="The Broad Institute Genomics Platform"/>
            <consortium name="The Broad Institute Genome Sequencing Center for Infectious Disease"/>
            <person name="Wu L."/>
            <person name="Ma J."/>
        </authorList>
    </citation>
    <scope>NUCLEOTIDE SEQUENCE [LARGE SCALE GENOMIC DNA]</scope>
    <source>
        <strain evidence="5">CCUG 30340</strain>
    </source>
</reference>
<dbReference type="Pfam" id="PF13026">
    <property type="entry name" value="DUF3887"/>
    <property type="match status" value="1"/>
</dbReference>
<evidence type="ECO:0000256" key="1">
    <source>
        <dbReference type="SAM" id="MobiDB-lite"/>
    </source>
</evidence>
<organism evidence="4 5">
    <name type="scientific">Dokdonella ginsengisoli</name>
    <dbReference type="NCBI Taxonomy" id="363846"/>
    <lineage>
        <taxon>Bacteria</taxon>
        <taxon>Pseudomonadati</taxon>
        <taxon>Pseudomonadota</taxon>
        <taxon>Gammaproteobacteria</taxon>
        <taxon>Lysobacterales</taxon>
        <taxon>Rhodanobacteraceae</taxon>
        <taxon>Dokdonella</taxon>
    </lineage>
</organism>